<name>A0ABQ7BGX5_BRACR</name>
<proteinExistence type="predicted"/>
<organism evidence="2 3">
    <name type="scientific">Brassica cretica</name>
    <name type="common">Mustard</name>
    <dbReference type="NCBI Taxonomy" id="69181"/>
    <lineage>
        <taxon>Eukaryota</taxon>
        <taxon>Viridiplantae</taxon>
        <taxon>Streptophyta</taxon>
        <taxon>Embryophyta</taxon>
        <taxon>Tracheophyta</taxon>
        <taxon>Spermatophyta</taxon>
        <taxon>Magnoliopsida</taxon>
        <taxon>eudicotyledons</taxon>
        <taxon>Gunneridae</taxon>
        <taxon>Pentapetalae</taxon>
        <taxon>rosids</taxon>
        <taxon>malvids</taxon>
        <taxon>Brassicales</taxon>
        <taxon>Brassicaceae</taxon>
        <taxon>Brassiceae</taxon>
        <taxon>Brassica</taxon>
    </lineage>
</organism>
<accession>A0ABQ7BGX5</accession>
<dbReference type="EMBL" id="QGKV02001507">
    <property type="protein sequence ID" value="KAF3531469.1"/>
    <property type="molecule type" value="Genomic_DNA"/>
</dbReference>
<feature type="region of interest" description="Disordered" evidence="1">
    <location>
        <begin position="63"/>
        <end position="82"/>
    </location>
</feature>
<protein>
    <submittedName>
        <fullName evidence="2">Uncharacterized protein</fullName>
    </submittedName>
</protein>
<dbReference type="Proteomes" id="UP000266723">
    <property type="component" value="Unassembled WGS sequence"/>
</dbReference>
<comment type="caution">
    <text evidence="2">The sequence shown here is derived from an EMBL/GenBank/DDBJ whole genome shotgun (WGS) entry which is preliminary data.</text>
</comment>
<evidence type="ECO:0000313" key="2">
    <source>
        <dbReference type="EMBL" id="KAF3531469.1"/>
    </source>
</evidence>
<sequence>MMSLDKSQIVVWPLSDGAMVAQILWLGLKDVFTQIAKDVVLERNSHDVWEPKFSSSISVIERKSRNPNFPRGPGFSAKANNK</sequence>
<evidence type="ECO:0000313" key="3">
    <source>
        <dbReference type="Proteomes" id="UP000266723"/>
    </source>
</evidence>
<keyword evidence="3" id="KW-1185">Reference proteome</keyword>
<gene>
    <name evidence="2" type="ORF">DY000_02039896</name>
</gene>
<reference evidence="2 3" key="1">
    <citation type="journal article" date="2020" name="BMC Genomics">
        <title>Intraspecific diversification of the crop wild relative Brassica cretica Lam. using demographic model selection.</title>
        <authorList>
            <person name="Kioukis A."/>
            <person name="Michalopoulou V.A."/>
            <person name="Briers L."/>
            <person name="Pirintsos S."/>
            <person name="Studholme D.J."/>
            <person name="Pavlidis P."/>
            <person name="Sarris P.F."/>
        </authorList>
    </citation>
    <scope>NUCLEOTIDE SEQUENCE [LARGE SCALE GENOMIC DNA]</scope>
    <source>
        <strain evidence="3">cv. PFS-1207/04</strain>
    </source>
</reference>
<evidence type="ECO:0000256" key="1">
    <source>
        <dbReference type="SAM" id="MobiDB-lite"/>
    </source>
</evidence>